<evidence type="ECO:0000313" key="5">
    <source>
        <dbReference type="Proteomes" id="UP000553343"/>
    </source>
</evidence>
<dbReference type="InterPro" id="IPR011006">
    <property type="entry name" value="CheY-like_superfamily"/>
</dbReference>
<dbReference type="SUPFAM" id="SSF52172">
    <property type="entry name" value="CheY-like"/>
    <property type="match status" value="1"/>
</dbReference>
<dbReference type="AlphaFoldDB" id="A0A850TEG0"/>
<evidence type="ECO:0000256" key="2">
    <source>
        <dbReference type="PROSITE-ProRule" id="PRU00169"/>
    </source>
</evidence>
<dbReference type="RefSeq" id="WP_178368131.1">
    <property type="nucleotide sequence ID" value="NZ_JACADJ010000097.1"/>
</dbReference>
<sequence>MVDHHAQKNMDHTVLIVDDEVHIGKLLARLLKQISVKTVYAPDGMEALAKIEKRKNPFSLIISDQKMPGMKGTELLEKVSLLSPSTIRFLTTGYSDFDTVIQAVNQGKIHKYLQKPWDPDRVVDIIKEGLEQYELTLEYENLFRTAKEQNAKLSEFNALLRQKTQKQAQILNALDEKLKKAGNEAGTCSAGTREEALSGAKKLKETLKDRKIVSEAQLNLLFAAAVADLYCRFQEIAFKKGFEILPDSSRG</sequence>
<dbReference type="CDD" id="cd17569">
    <property type="entry name" value="REC_HupR-like"/>
    <property type="match status" value="1"/>
</dbReference>
<dbReference type="Gene3D" id="3.40.50.2300">
    <property type="match status" value="1"/>
</dbReference>
<dbReference type="SMART" id="SM00448">
    <property type="entry name" value="REC"/>
    <property type="match status" value="1"/>
</dbReference>
<dbReference type="PANTHER" id="PTHR44591">
    <property type="entry name" value="STRESS RESPONSE REGULATOR PROTEIN 1"/>
    <property type="match status" value="1"/>
</dbReference>
<dbReference type="InterPro" id="IPR050595">
    <property type="entry name" value="Bact_response_regulator"/>
</dbReference>
<gene>
    <name evidence="4" type="ORF">HXW94_17115</name>
</gene>
<dbReference type="Proteomes" id="UP000553343">
    <property type="component" value="Unassembled WGS sequence"/>
</dbReference>
<organism evidence="4 5">
    <name type="scientific">Desulfobacter latus</name>
    <dbReference type="NCBI Taxonomy" id="2292"/>
    <lineage>
        <taxon>Bacteria</taxon>
        <taxon>Pseudomonadati</taxon>
        <taxon>Thermodesulfobacteriota</taxon>
        <taxon>Desulfobacteria</taxon>
        <taxon>Desulfobacterales</taxon>
        <taxon>Desulfobacteraceae</taxon>
        <taxon>Desulfobacter</taxon>
    </lineage>
</organism>
<name>A0A850TEG0_9BACT</name>
<keyword evidence="5" id="KW-1185">Reference proteome</keyword>
<comment type="caution">
    <text evidence="4">The sequence shown here is derived from an EMBL/GenBank/DDBJ whole genome shotgun (WGS) entry which is preliminary data.</text>
</comment>
<evidence type="ECO:0000256" key="1">
    <source>
        <dbReference type="ARBA" id="ARBA00022553"/>
    </source>
</evidence>
<dbReference type="GO" id="GO:0000160">
    <property type="term" value="P:phosphorelay signal transduction system"/>
    <property type="evidence" value="ECO:0007669"/>
    <property type="project" value="InterPro"/>
</dbReference>
<evidence type="ECO:0000259" key="3">
    <source>
        <dbReference type="PROSITE" id="PS50110"/>
    </source>
</evidence>
<evidence type="ECO:0000313" key="4">
    <source>
        <dbReference type="EMBL" id="NWH06677.1"/>
    </source>
</evidence>
<dbReference type="PANTHER" id="PTHR44591:SF19">
    <property type="entry name" value="TWO-COMPONENT RESPONSE REGULATOR-RELATED"/>
    <property type="match status" value="1"/>
</dbReference>
<dbReference type="InterPro" id="IPR001789">
    <property type="entry name" value="Sig_transdc_resp-reg_receiver"/>
</dbReference>
<dbReference type="EMBL" id="JACADJ010000097">
    <property type="protein sequence ID" value="NWH06677.1"/>
    <property type="molecule type" value="Genomic_DNA"/>
</dbReference>
<protein>
    <submittedName>
        <fullName evidence="4">Response regulator</fullName>
    </submittedName>
</protein>
<dbReference type="Pfam" id="PF00072">
    <property type="entry name" value="Response_reg"/>
    <property type="match status" value="1"/>
</dbReference>
<accession>A0A850TEG0</accession>
<proteinExistence type="predicted"/>
<reference evidence="4 5" key="1">
    <citation type="submission" date="2020-06" db="EMBL/GenBank/DDBJ databases">
        <title>High-quality draft genome of sulfate reducer Desulfobacter latus type strain AcrS2 isolated from marine sediment.</title>
        <authorList>
            <person name="Hoppe M."/>
            <person name="Larsen C.K."/>
            <person name="Marshall I.P.G."/>
            <person name="Schramm A."/>
            <person name="Marietou A.G."/>
        </authorList>
    </citation>
    <scope>NUCLEOTIDE SEQUENCE [LARGE SCALE GENOMIC DNA]</scope>
    <source>
        <strain evidence="4 5">AcRS2</strain>
    </source>
</reference>
<feature type="modified residue" description="4-aspartylphosphate" evidence="2">
    <location>
        <position position="64"/>
    </location>
</feature>
<dbReference type="PROSITE" id="PS50110">
    <property type="entry name" value="RESPONSE_REGULATORY"/>
    <property type="match status" value="1"/>
</dbReference>
<feature type="domain" description="Response regulatory" evidence="3">
    <location>
        <begin position="13"/>
        <end position="130"/>
    </location>
</feature>
<keyword evidence="1 2" id="KW-0597">Phosphoprotein</keyword>